<organism evidence="1">
    <name type="scientific">viral metagenome</name>
    <dbReference type="NCBI Taxonomy" id="1070528"/>
    <lineage>
        <taxon>unclassified sequences</taxon>
        <taxon>metagenomes</taxon>
        <taxon>organismal metagenomes</taxon>
    </lineage>
</organism>
<proteinExistence type="predicted"/>
<evidence type="ECO:0000313" key="2">
    <source>
        <dbReference type="EMBL" id="QJA96204.1"/>
    </source>
</evidence>
<name>A0A6M3JKI1_9ZZZZ</name>
<reference evidence="1" key="1">
    <citation type="submission" date="2020-03" db="EMBL/GenBank/DDBJ databases">
        <title>The deep terrestrial virosphere.</title>
        <authorList>
            <person name="Holmfeldt K."/>
            <person name="Nilsson E."/>
            <person name="Simone D."/>
            <person name="Lopez-Fernandez M."/>
            <person name="Wu X."/>
            <person name="de Brujin I."/>
            <person name="Lundin D."/>
            <person name="Andersson A."/>
            <person name="Bertilsson S."/>
            <person name="Dopson M."/>
        </authorList>
    </citation>
    <scope>NUCLEOTIDE SEQUENCE</scope>
    <source>
        <strain evidence="1">MM415A03636</strain>
        <strain evidence="2">MM415B04899</strain>
    </source>
</reference>
<dbReference type="AlphaFoldDB" id="A0A6M3JKI1"/>
<dbReference type="EMBL" id="MT143379">
    <property type="protein sequence ID" value="QJA96204.1"/>
    <property type="molecule type" value="Genomic_DNA"/>
</dbReference>
<sequence length="55" mass="6664">MKPKTKEITRDKLQLAFNAWLQDYQSDAWTDLTSEERLVLSEYHFDKFVKEIENI</sequence>
<accession>A0A6M3JKI1</accession>
<protein>
    <submittedName>
        <fullName evidence="1">Uncharacterized protein</fullName>
    </submittedName>
</protein>
<dbReference type="EMBL" id="MT141807">
    <property type="protein sequence ID" value="QJA70614.1"/>
    <property type="molecule type" value="Genomic_DNA"/>
</dbReference>
<evidence type="ECO:0000313" key="1">
    <source>
        <dbReference type="EMBL" id="QJA70614.1"/>
    </source>
</evidence>
<gene>
    <name evidence="1" type="ORF">MM415A03636_0006</name>
    <name evidence="2" type="ORF">MM415B04899_0008</name>
</gene>